<evidence type="ECO:0000256" key="6">
    <source>
        <dbReference type="ARBA" id="ARBA00022523"/>
    </source>
</evidence>
<evidence type="ECO:0000259" key="16">
    <source>
        <dbReference type="Pfam" id="PF07731"/>
    </source>
</evidence>
<dbReference type="OrthoDB" id="2121828at2759"/>
<dbReference type="EC" id="1.10.3.2" evidence="5"/>
<dbReference type="InterPro" id="IPR045087">
    <property type="entry name" value="Cu-oxidase_fam"/>
</dbReference>
<comment type="caution">
    <text evidence="18">The sequence shown here is derived from an EMBL/GenBank/DDBJ whole genome shotgun (WGS) entry which is preliminary data.</text>
</comment>
<accession>A0A9Q0PKU1</accession>
<name>A0A9Q0PKU1_SALVM</name>
<evidence type="ECO:0000256" key="2">
    <source>
        <dbReference type="ARBA" id="ARBA00001935"/>
    </source>
</evidence>
<evidence type="ECO:0000256" key="1">
    <source>
        <dbReference type="ARBA" id="ARBA00000349"/>
    </source>
</evidence>
<keyword evidence="12" id="KW-0325">Glycoprotein</keyword>
<keyword evidence="8" id="KW-0479">Metal-binding</keyword>
<comment type="similarity">
    <text evidence="4">Belongs to the multicopper oxidase family.</text>
</comment>
<dbReference type="GO" id="GO:0048046">
    <property type="term" value="C:apoplast"/>
    <property type="evidence" value="ECO:0007669"/>
    <property type="project" value="UniProtKB-SubCell"/>
</dbReference>
<comment type="subcellular location">
    <subcellularLocation>
        <location evidence="3">Secreted</location>
        <location evidence="3">Extracellular space</location>
        <location evidence="3">Apoplast</location>
    </subcellularLocation>
</comment>
<evidence type="ECO:0000256" key="12">
    <source>
        <dbReference type="ARBA" id="ARBA00023180"/>
    </source>
</evidence>
<keyword evidence="7" id="KW-0964">Secreted</keyword>
<keyword evidence="10" id="KW-0560">Oxidoreductase</keyword>
<evidence type="ECO:0000256" key="14">
    <source>
        <dbReference type="SAM" id="SignalP"/>
    </source>
</evidence>
<feature type="domain" description="Plastocyanin-like" evidence="17">
    <location>
        <begin position="41"/>
        <end position="75"/>
    </location>
</feature>
<evidence type="ECO:0000256" key="7">
    <source>
        <dbReference type="ARBA" id="ARBA00022525"/>
    </source>
</evidence>
<dbReference type="Proteomes" id="UP001151529">
    <property type="component" value="Chromosome 8"/>
</dbReference>
<dbReference type="InterPro" id="IPR002355">
    <property type="entry name" value="Cu_oxidase_Cu_BS"/>
</dbReference>
<evidence type="ECO:0000256" key="10">
    <source>
        <dbReference type="ARBA" id="ARBA00023002"/>
    </source>
</evidence>
<feature type="domain" description="Plastocyanin-like" evidence="16">
    <location>
        <begin position="286"/>
        <end position="312"/>
    </location>
</feature>
<reference evidence="18" key="2">
    <citation type="journal article" date="2023" name="Int. J. Mol. Sci.">
        <title>De Novo Assembly and Annotation of 11 Diverse Shrub Willow (Salix) Genomes Reveals Novel Gene Organization in Sex-Linked Regions.</title>
        <authorList>
            <person name="Hyden B."/>
            <person name="Feng K."/>
            <person name="Yates T.B."/>
            <person name="Jawdy S."/>
            <person name="Cereghino C."/>
            <person name="Smart L.B."/>
            <person name="Muchero W."/>
        </authorList>
    </citation>
    <scope>NUCLEOTIDE SEQUENCE [LARGE SCALE GENOMIC DNA]</scope>
    <source>
        <tissue evidence="18">Shoot tip</tissue>
    </source>
</reference>
<feature type="domain" description="Plastocyanin-like" evidence="15">
    <location>
        <begin position="79"/>
        <end position="228"/>
    </location>
</feature>
<evidence type="ECO:0000313" key="19">
    <source>
        <dbReference type="Proteomes" id="UP001151529"/>
    </source>
</evidence>
<evidence type="ECO:0000256" key="13">
    <source>
        <dbReference type="ARBA" id="ARBA00023185"/>
    </source>
</evidence>
<dbReference type="PROSITE" id="PS00080">
    <property type="entry name" value="MULTICOPPER_OXIDASE2"/>
    <property type="match status" value="1"/>
</dbReference>
<organism evidence="18 19">
    <name type="scientific">Salix viminalis</name>
    <name type="common">Common osier</name>
    <name type="synonym">Basket willow</name>
    <dbReference type="NCBI Taxonomy" id="40686"/>
    <lineage>
        <taxon>Eukaryota</taxon>
        <taxon>Viridiplantae</taxon>
        <taxon>Streptophyta</taxon>
        <taxon>Embryophyta</taxon>
        <taxon>Tracheophyta</taxon>
        <taxon>Spermatophyta</taxon>
        <taxon>Magnoliopsida</taxon>
        <taxon>eudicotyledons</taxon>
        <taxon>Gunneridae</taxon>
        <taxon>Pentapetalae</taxon>
        <taxon>rosids</taxon>
        <taxon>fabids</taxon>
        <taxon>Malpighiales</taxon>
        <taxon>Salicaceae</taxon>
        <taxon>Saliceae</taxon>
        <taxon>Salix</taxon>
    </lineage>
</organism>
<dbReference type="CDD" id="cd13875">
    <property type="entry name" value="CuRO_2_LCC_plant"/>
    <property type="match status" value="1"/>
</dbReference>
<dbReference type="Pfam" id="PF00394">
    <property type="entry name" value="Cu-oxidase"/>
    <property type="match status" value="1"/>
</dbReference>
<evidence type="ECO:0000313" key="18">
    <source>
        <dbReference type="EMBL" id="KAJ6690113.1"/>
    </source>
</evidence>
<protein>
    <recommendedName>
        <fullName evidence="5">laccase</fullName>
        <ecNumber evidence="5">1.10.3.2</ecNumber>
    </recommendedName>
</protein>
<evidence type="ECO:0000256" key="11">
    <source>
        <dbReference type="ARBA" id="ARBA00023008"/>
    </source>
</evidence>
<evidence type="ECO:0000256" key="9">
    <source>
        <dbReference type="ARBA" id="ARBA00022737"/>
    </source>
</evidence>
<keyword evidence="9" id="KW-0677">Repeat</keyword>
<evidence type="ECO:0000256" key="4">
    <source>
        <dbReference type="ARBA" id="ARBA00010609"/>
    </source>
</evidence>
<evidence type="ECO:0000256" key="8">
    <source>
        <dbReference type="ARBA" id="ARBA00022723"/>
    </source>
</evidence>
<reference evidence="18" key="1">
    <citation type="submission" date="2022-11" db="EMBL/GenBank/DDBJ databases">
        <authorList>
            <person name="Hyden B.L."/>
            <person name="Feng K."/>
            <person name="Yates T."/>
            <person name="Jawdy S."/>
            <person name="Smart L.B."/>
            <person name="Muchero W."/>
        </authorList>
    </citation>
    <scope>NUCLEOTIDE SEQUENCE</scope>
    <source>
        <tissue evidence="18">Shoot tip</tissue>
    </source>
</reference>
<feature type="chain" id="PRO_5040437040" description="laccase" evidence="14">
    <location>
        <begin position="33"/>
        <end position="330"/>
    </location>
</feature>
<keyword evidence="6" id="KW-0052">Apoplast</keyword>
<keyword evidence="14" id="KW-0732">Signal</keyword>
<dbReference type="InterPro" id="IPR011706">
    <property type="entry name" value="Cu-oxidase_C"/>
</dbReference>
<dbReference type="InterPro" id="IPR008972">
    <property type="entry name" value="Cupredoxin"/>
</dbReference>
<dbReference type="AlphaFoldDB" id="A0A9Q0PKU1"/>
<dbReference type="EMBL" id="JAPFFL010000012">
    <property type="protein sequence ID" value="KAJ6690113.1"/>
    <property type="molecule type" value="Genomic_DNA"/>
</dbReference>
<dbReference type="PANTHER" id="PTHR11709">
    <property type="entry name" value="MULTI-COPPER OXIDASE"/>
    <property type="match status" value="1"/>
</dbReference>
<evidence type="ECO:0000259" key="17">
    <source>
        <dbReference type="Pfam" id="PF07732"/>
    </source>
</evidence>
<keyword evidence="11" id="KW-0186">Copper</keyword>
<dbReference type="SUPFAM" id="SSF49503">
    <property type="entry name" value="Cupredoxins"/>
    <property type="match status" value="3"/>
</dbReference>
<gene>
    <name evidence="18" type="ORF">OIU85_006396</name>
</gene>
<dbReference type="Pfam" id="PF07732">
    <property type="entry name" value="Cu-oxidase_3"/>
    <property type="match status" value="1"/>
</dbReference>
<proteinExistence type="inferred from homology"/>
<dbReference type="InterPro" id="IPR011707">
    <property type="entry name" value="Cu-oxidase-like_N"/>
</dbReference>
<dbReference type="InterPro" id="IPR001117">
    <property type="entry name" value="Cu-oxidase_2nd"/>
</dbReference>
<dbReference type="GO" id="GO:0046274">
    <property type="term" value="P:lignin catabolic process"/>
    <property type="evidence" value="ECO:0007669"/>
    <property type="project" value="UniProtKB-KW"/>
</dbReference>
<dbReference type="InterPro" id="IPR034285">
    <property type="entry name" value="CuRO_2_LCC"/>
</dbReference>
<dbReference type="PANTHER" id="PTHR11709:SF431">
    <property type="entry name" value="LACCASE-5"/>
    <property type="match status" value="1"/>
</dbReference>
<keyword evidence="19" id="KW-1185">Reference proteome</keyword>
<comment type="catalytic activity">
    <reaction evidence="1">
        <text>4 hydroquinone + O2 = 4 benzosemiquinone + 2 H2O</text>
        <dbReference type="Rhea" id="RHEA:11276"/>
        <dbReference type="ChEBI" id="CHEBI:15377"/>
        <dbReference type="ChEBI" id="CHEBI:15379"/>
        <dbReference type="ChEBI" id="CHEBI:17594"/>
        <dbReference type="ChEBI" id="CHEBI:17977"/>
        <dbReference type="EC" id="1.10.3.2"/>
    </reaction>
</comment>
<evidence type="ECO:0000259" key="15">
    <source>
        <dbReference type="Pfam" id="PF00394"/>
    </source>
</evidence>
<feature type="signal peptide" evidence="14">
    <location>
        <begin position="1"/>
        <end position="32"/>
    </location>
</feature>
<keyword evidence="13" id="KW-0439">Lignin degradation</keyword>
<dbReference type="GO" id="GO:0005507">
    <property type="term" value="F:copper ion binding"/>
    <property type="evidence" value="ECO:0007669"/>
    <property type="project" value="InterPro"/>
</dbReference>
<evidence type="ECO:0000256" key="3">
    <source>
        <dbReference type="ARBA" id="ARBA00004271"/>
    </source>
</evidence>
<dbReference type="FunFam" id="2.60.40.420:FF:000049">
    <property type="entry name" value="Laccase"/>
    <property type="match status" value="1"/>
</dbReference>
<dbReference type="Pfam" id="PF07731">
    <property type="entry name" value="Cu-oxidase_2"/>
    <property type="match status" value="1"/>
</dbReference>
<comment type="cofactor">
    <cofactor evidence="2">
        <name>Cu cation</name>
        <dbReference type="ChEBI" id="CHEBI:23378"/>
    </cofactor>
</comment>
<dbReference type="Gene3D" id="2.60.40.420">
    <property type="entry name" value="Cupredoxins - blue copper proteins"/>
    <property type="match status" value="2"/>
</dbReference>
<sequence length="330" mass="36069">MEVIDRVSANRHYSFFLLLLLAASSAMSLASAKTHHHGFIVQATKVKRLCKTHNSITVNGMFPGPTLEVNNGDTLPKRETPIILGEWWDANPIDVIREATRTGAAPNISNAYTINGEPGDLYNCSSKDTTIVPINSGETNLLRVINAALNQPLFFTIANHKFTVVGADASYLKPFTTSVIMLGPGQTTDVLISGDQLPGRYYMAARAYQSAQNAPFDNTTTTAILEYKSVVCPAKCTKKPLMPPLPFYNDTATVTAFSRSFRSPRKVEVPTDIDENLFFTIGLGLNNCVWLMHCHLDVHIAWGLAMAFLVEDGVGKLQSVEPPPADLPIC</sequence>
<dbReference type="GO" id="GO:0052716">
    <property type="term" value="F:hydroquinone:oxygen oxidoreductase activity"/>
    <property type="evidence" value="ECO:0007669"/>
    <property type="project" value="UniProtKB-EC"/>
</dbReference>
<evidence type="ECO:0000256" key="5">
    <source>
        <dbReference type="ARBA" id="ARBA00012297"/>
    </source>
</evidence>